<dbReference type="EMBL" id="MU155454">
    <property type="protein sequence ID" value="KAF9473288.1"/>
    <property type="molecule type" value="Genomic_DNA"/>
</dbReference>
<evidence type="ECO:0000313" key="3">
    <source>
        <dbReference type="EMBL" id="KAF9473288.1"/>
    </source>
</evidence>
<protein>
    <recommendedName>
        <fullName evidence="2">DUF1996 domain-containing protein</fullName>
    </recommendedName>
</protein>
<feature type="domain" description="DUF1996" evidence="2">
    <location>
        <begin position="40"/>
        <end position="294"/>
    </location>
</feature>
<gene>
    <name evidence="3" type="ORF">BDN70DRAFT_965901</name>
</gene>
<dbReference type="PANTHER" id="PTHR43662:SF3">
    <property type="entry name" value="DOMAIN PROTEIN, PUTATIVE (AFU_ORTHOLOGUE AFUA_6G11970)-RELATED"/>
    <property type="match status" value="1"/>
</dbReference>
<dbReference type="PANTHER" id="PTHR43662">
    <property type="match status" value="1"/>
</dbReference>
<evidence type="ECO:0000313" key="4">
    <source>
        <dbReference type="Proteomes" id="UP000807469"/>
    </source>
</evidence>
<feature type="chain" id="PRO_5040444831" description="DUF1996 domain-containing protein" evidence="1">
    <location>
        <begin position="24"/>
        <end position="414"/>
    </location>
</feature>
<keyword evidence="4" id="KW-1185">Reference proteome</keyword>
<dbReference type="AlphaFoldDB" id="A0A9P6CV70"/>
<reference evidence="3" key="1">
    <citation type="submission" date="2020-11" db="EMBL/GenBank/DDBJ databases">
        <authorList>
            <consortium name="DOE Joint Genome Institute"/>
            <person name="Ahrendt S."/>
            <person name="Riley R."/>
            <person name="Andreopoulos W."/>
            <person name="Labutti K."/>
            <person name="Pangilinan J."/>
            <person name="Ruiz-Duenas F.J."/>
            <person name="Barrasa J.M."/>
            <person name="Sanchez-Garcia M."/>
            <person name="Camarero S."/>
            <person name="Miyauchi S."/>
            <person name="Serrano A."/>
            <person name="Linde D."/>
            <person name="Babiker R."/>
            <person name="Drula E."/>
            <person name="Ayuso-Fernandez I."/>
            <person name="Pacheco R."/>
            <person name="Padilla G."/>
            <person name="Ferreira P."/>
            <person name="Barriuso J."/>
            <person name="Kellner H."/>
            <person name="Castanera R."/>
            <person name="Alfaro M."/>
            <person name="Ramirez L."/>
            <person name="Pisabarro A.G."/>
            <person name="Kuo A."/>
            <person name="Tritt A."/>
            <person name="Lipzen A."/>
            <person name="He G."/>
            <person name="Yan M."/>
            <person name="Ng V."/>
            <person name="Cullen D."/>
            <person name="Martin F."/>
            <person name="Rosso M.-N."/>
            <person name="Henrissat B."/>
            <person name="Hibbett D."/>
            <person name="Martinez A.T."/>
            <person name="Grigoriev I.V."/>
        </authorList>
    </citation>
    <scope>NUCLEOTIDE SEQUENCE</scope>
    <source>
        <strain evidence="3">CIRM-BRFM 674</strain>
    </source>
</reference>
<dbReference type="InterPro" id="IPR018535">
    <property type="entry name" value="DUF1996"/>
</dbReference>
<keyword evidence="1" id="KW-0732">Signal</keyword>
<evidence type="ECO:0000259" key="2">
    <source>
        <dbReference type="Pfam" id="PF09362"/>
    </source>
</evidence>
<evidence type="ECO:0000256" key="1">
    <source>
        <dbReference type="SAM" id="SignalP"/>
    </source>
</evidence>
<sequence length="414" mass="44759">MLPWSFSSLTLLTILFECRQAAAWFRVACSTTPLVQERLDPIVSPGISPSNHVHTIHGGNKFASNSTYDILRTSTCSNCLVAQARFPKLYLRDPKTGMFEPVPDGGGSKFLPWAQVCLLVYYQNRGNGDVSNGGPGLKAFPPGLKMVSGNPARRSRKYTPGQGSQEELAERAIEWECLRYTATTGYNSAAAGSGGFPTTDCEAGLNARIHFPACWDGVNLDSDNHASHTAYLSDLDNGACPSTHPVPFMKLLYEVTWDVHSLASRWDPQKDTWPFVWGTDPTGYSWHGDFQNGWDTDTLQNAIDKCNNPNDPTGTGITEACSFLTTVNATLASQCQITPIVNEAIDGQLEKLPGCNPLQFGPEDAIMQSDSNCKNITSSGGSGGSSAGYSIFACLHEPTLYISLVLVALLSLLS</sequence>
<dbReference type="Proteomes" id="UP000807469">
    <property type="component" value="Unassembled WGS sequence"/>
</dbReference>
<organism evidence="3 4">
    <name type="scientific">Pholiota conissans</name>
    <dbReference type="NCBI Taxonomy" id="109636"/>
    <lineage>
        <taxon>Eukaryota</taxon>
        <taxon>Fungi</taxon>
        <taxon>Dikarya</taxon>
        <taxon>Basidiomycota</taxon>
        <taxon>Agaricomycotina</taxon>
        <taxon>Agaricomycetes</taxon>
        <taxon>Agaricomycetidae</taxon>
        <taxon>Agaricales</taxon>
        <taxon>Agaricineae</taxon>
        <taxon>Strophariaceae</taxon>
        <taxon>Pholiota</taxon>
    </lineage>
</organism>
<proteinExistence type="predicted"/>
<feature type="signal peptide" evidence="1">
    <location>
        <begin position="1"/>
        <end position="23"/>
    </location>
</feature>
<dbReference type="Pfam" id="PF09362">
    <property type="entry name" value="DUF1996"/>
    <property type="match status" value="1"/>
</dbReference>
<dbReference type="OrthoDB" id="74764at2759"/>
<comment type="caution">
    <text evidence="3">The sequence shown here is derived from an EMBL/GenBank/DDBJ whole genome shotgun (WGS) entry which is preliminary data.</text>
</comment>
<name>A0A9P6CV70_9AGAR</name>
<accession>A0A9P6CV70</accession>